<dbReference type="SUPFAM" id="SSF51905">
    <property type="entry name" value="FAD/NAD(P)-binding domain"/>
    <property type="match status" value="1"/>
</dbReference>
<evidence type="ECO:0000259" key="3">
    <source>
        <dbReference type="Pfam" id="PF07992"/>
    </source>
</evidence>
<accession>K9YNG1</accession>
<dbReference type="SUPFAM" id="SSF55424">
    <property type="entry name" value="FAD/NAD-linked reductases, dimerisation (C-terminal) domain"/>
    <property type="match status" value="1"/>
</dbReference>
<dbReference type="STRING" id="292563.Cyast_2538"/>
<dbReference type="InterPro" id="IPR016156">
    <property type="entry name" value="FAD/NAD-linked_Rdtase_dimer_sf"/>
</dbReference>
<keyword evidence="5" id="KW-1185">Reference proteome</keyword>
<reference evidence="5" key="1">
    <citation type="journal article" date="2013" name="Proc. Natl. Acad. Sci. U.S.A.">
        <title>Improving the coverage of the cyanobacterial phylum using diversity-driven genome sequencing.</title>
        <authorList>
            <person name="Shih P.M."/>
            <person name="Wu D."/>
            <person name="Latifi A."/>
            <person name="Axen S.D."/>
            <person name="Fewer D.P."/>
            <person name="Talla E."/>
            <person name="Calteau A."/>
            <person name="Cai F."/>
            <person name="Tandeau de Marsac N."/>
            <person name="Rippka R."/>
            <person name="Herdman M."/>
            <person name="Sivonen K."/>
            <person name="Coursin T."/>
            <person name="Laurent T."/>
            <person name="Goodwin L."/>
            <person name="Nolan M."/>
            <person name="Davenport K.W."/>
            <person name="Han C.S."/>
            <person name="Rubin E.M."/>
            <person name="Eisen J.A."/>
            <person name="Woyke T."/>
            <person name="Gugger M."/>
            <person name="Kerfeld C.A."/>
        </authorList>
    </citation>
    <scope>NUCLEOTIDE SEQUENCE [LARGE SCALE GENOMIC DNA]</scope>
    <source>
        <strain evidence="5">ATCC 29140 / PCC 7202</strain>
    </source>
</reference>
<dbReference type="EMBL" id="CP003940">
    <property type="protein sequence ID" value="AFZ48481.1"/>
    <property type="molecule type" value="Genomic_DNA"/>
</dbReference>
<dbReference type="HOGENOM" id="CLU_016755_1_0_3"/>
<evidence type="ECO:0000256" key="2">
    <source>
        <dbReference type="ARBA" id="ARBA00022827"/>
    </source>
</evidence>
<dbReference type="PRINTS" id="PR00368">
    <property type="entry name" value="FADPNR"/>
</dbReference>
<gene>
    <name evidence="4" type="ordered locus">Cyast_2538</name>
</gene>
<dbReference type="Pfam" id="PF07992">
    <property type="entry name" value="Pyr_redox_2"/>
    <property type="match status" value="1"/>
</dbReference>
<evidence type="ECO:0000313" key="5">
    <source>
        <dbReference type="Proteomes" id="UP000010483"/>
    </source>
</evidence>
<name>K9YNG1_CYASC</name>
<dbReference type="BioCyc" id="CSTA292563:G1353-2541-MONOMER"/>
<dbReference type="PRINTS" id="PR00411">
    <property type="entry name" value="PNDRDTASEI"/>
</dbReference>
<proteinExistence type="predicted"/>
<keyword evidence="1" id="KW-0285">Flavoprotein</keyword>
<sequence length="459" mass="52707">MMKLKYDLILLGGSLEAMWGAKYAANLGARVALVIDIDFDTVEGEKYLFQQLQNELLYPDNFHNRKDILEQKKLLIKDQLLPELESLEVDLIFSDFQFIVENKQTAIKTQKDILIANGYIITTPLYDYQPPSWQGMEEINYLTGYDIFEQWDMDSLPDNVLVIGDDVMAVNLAGLLIRHQKQVTLLTSQKHLLPTEDEDIAFLIQCHLESLGVRVLNDYPVSGVKGNWIQAGNKIIKCDQVIISDGFLNRKVSFDFNNLKRKKSAIFNQQKNNIIVNEKLQTDNNTIYCVGDLLGGYSNLTITEKELRTAIDNILFLPQNTINYDLIPYKVNISSGVFRVGYSESQVRDLYGDSWQSFVVQDSFLSSYDVGYKNIFLKVLLGKEGNILGVHGWGYGAELLVNIFAVIMGENNHINNLLRQVIADDFVRQVINNLQEMIVKKRSRYIIQFLESWFIWKRV</sequence>
<dbReference type="InterPro" id="IPR023753">
    <property type="entry name" value="FAD/NAD-binding_dom"/>
</dbReference>
<dbReference type="InterPro" id="IPR036188">
    <property type="entry name" value="FAD/NAD-bd_sf"/>
</dbReference>
<feature type="domain" description="FAD/NAD(P)-binding" evidence="3">
    <location>
        <begin position="6"/>
        <end position="297"/>
    </location>
</feature>
<dbReference type="KEGG" id="csn:Cyast_2538"/>
<evidence type="ECO:0000313" key="4">
    <source>
        <dbReference type="EMBL" id="AFZ48481.1"/>
    </source>
</evidence>
<dbReference type="AlphaFoldDB" id="K9YNG1"/>
<protein>
    <submittedName>
        <fullName evidence="4">FAD-dependent pyridine nucleotide-disulfide oxidoreductase</fullName>
    </submittedName>
</protein>
<evidence type="ECO:0000256" key="1">
    <source>
        <dbReference type="ARBA" id="ARBA00022630"/>
    </source>
</evidence>
<dbReference type="GO" id="GO:0016491">
    <property type="term" value="F:oxidoreductase activity"/>
    <property type="evidence" value="ECO:0007669"/>
    <property type="project" value="InterPro"/>
</dbReference>
<keyword evidence="2" id="KW-0274">FAD</keyword>
<dbReference type="Gene3D" id="3.50.50.60">
    <property type="entry name" value="FAD/NAD(P)-binding domain"/>
    <property type="match status" value="1"/>
</dbReference>
<dbReference type="PANTHER" id="PTHR43014">
    <property type="entry name" value="MERCURIC REDUCTASE"/>
    <property type="match status" value="1"/>
</dbReference>
<dbReference type="Proteomes" id="UP000010483">
    <property type="component" value="Chromosome"/>
</dbReference>
<dbReference type="eggNOG" id="COG1249">
    <property type="taxonomic scope" value="Bacteria"/>
</dbReference>
<dbReference type="PANTHER" id="PTHR43014:SF5">
    <property type="entry name" value="GLUTATHIONE REDUCTASE (NADPH)"/>
    <property type="match status" value="1"/>
</dbReference>
<organism evidence="4 5">
    <name type="scientific">Cyanobacterium stanieri (strain ATCC 29140 / PCC 7202)</name>
    <dbReference type="NCBI Taxonomy" id="292563"/>
    <lineage>
        <taxon>Bacteria</taxon>
        <taxon>Bacillati</taxon>
        <taxon>Cyanobacteriota</taxon>
        <taxon>Cyanophyceae</taxon>
        <taxon>Oscillatoriophycideae</taxon>
        <taxon>Chroococcales</taxon>
        <taxon>Geminocystaceae</taxon>
        <taxon>Cyanobacterium</taxon>
    </lineage>
</organism>